<evidence type="ECO:0000256" key="6">
    <source>
        <dbReference type="SAM" id="Phobius"/>
    </source>
</evidence>
<dbReference type="PANTHER" id="PTHR45138">
    <property type="entry name" value="REGULATORY COMPONENTS OF SENSORY TRANSDUCTION SYSTEM"/>
    <property type="match status" value="1"/>
</dbReference>
<dbReference type="AlphaFoldDB" id="A0A8H2PFE6"/>
<dbReference type="GO" id="GO:1902201">
    <property type="term" value="P:negative regulation of bacterial-type flagellum-dependent cell motility"/>
    <property type="evidence" value="ECO:0007669"/>
    <property type="project" value="TreeGrafter"/>
</dbReference>
<dbReference type="CDD" id="cd01949">
    <property type="entry name" value="GGDEF"/>
    <property type="match status" value="1"/>
</dbReference>
<dbReference type="RefSeq" id="WP_082371033.1">
    <property type="nucleotide sequence ID" value="NZ_CP062008.1"/>
</dbReference>
<dbReference type="Pfam" id="PF05231">
    <property type="entry name" value="MASE1"/>
    <property type="match status" value="1"/>
</dbReference>
<dbReference type="InterPro" id="IPR029787">
    <property type="entry name" value="Nucleotide_cyclase"/>
</dbReference>
<reference evidence="8 10" key="3">
    <citation type="journal article" date="2019" name="Sci. Rep.">
        <title>Insight into the biology of Mycobacterium mucogenicum and Mycobacterium neoaurum clade members.</title>
        <authorList>
            <person name="Behra P.R.K."/>
            <person name="Pettersson B.M.F."/>
            <person name="Ramesh M."/>
            <person name="Dasgupta S."/>
            <person name="Kirsebom L.A."/>
        </authorList>
    </citation>
    <scope>NUCLEOTIDE SEQUENCE [LARGE SCALE GENOMIC DNA]</scope>
    <source>
        <strain evidence="8 10">DSM 44124</strain>
    </source>
</reference>
<feature type="transmembrane region" description="Helical" evidence="6">
    <location>
        <begin position="115"/>
        <end position="138"/>
    </location>
</feature>
<dbReference type="InterPro" id="IPR043128">
    <property type="entry name" value="Rev_trsase/Diguanyl_cyclase"/>
</dbReference>
<dbReference type="Proteomes" id="UP000309231">
    <property type="component" value="Chromosome"/>
</dbReference>
<keyword evidence="3 6" id="KW-0812">Transmembrane</keyword>
<evidence type="ECO:0000256" key="2">
    <source>
        <dbReference type="ARBA" id="ARBA00022475"/>
    </source>
</evidence>
<evidence type="ECO:0000256" key="3">
    <source>
        <dbReference type="ARBA" id="ARBA00022692"/>
    </source>
</evidence>
<protein>
    <submittedName>
        <fullName evidence="8 9">Diguanylate cyclase</fullName>
    </submittedName>
</protein>
<feature type="transmembrane region" description="Helical" evidence="6">
    <location>
        <begin position="324"/>
        <end position="346"/>
    </location>
</feature>
<feature type="transmembrane region" description="Helical" evidence="6">
    <location>
        <begin position="12"/>
        <end position="31"/>
    </location>
</feature>
<dbReference type="InterPro" id="IPR007895">
    <property type="entry name" value="MASE1"/>
</dbReference>
<keyword evidence="5 6" id="KW-0472">Membrane</keyword>
<reference evidence="8 10" key="2">
    <citation type="journal article" date="2019" name="BMC Evol. Biol.">
        <title>Comparative genomics of Mycobacterium mucogenicum and Mycobacterium neoaurum clade members emphasizing tRNA and non-coding RNA.</title>
        <authorList>
            <person name="Behra P.R.K."/>
            <person name="Pettersson B.M.F."/>
            <person name="Das S."/>
            <person name="Dasgupta S."/>
            <person name="Kirsebom L.A."/>
        </authorList>
    </citation>
    <scope>NUCLEOTIDE SEQUENCE [LARGE SCALE GENOMIC DNA]</scope>
    <source>
        <strain evidence="8 10">DSM 44124</strain>
    </source>
</reference>
<dbReference type="NCBIfam" id="TIGR00254">
    <property type="entry name" value="GGDEF"/>
    <property type="match status" value="1"/>
</dbReference>
<organism evidence="9">
    <name type="scientific">Mycolicibacterium mucogenicum DSM 44124</name>
    <dbReference type="NCBI Taxonomy" id="1226753"/>
    <lineage>
        <taxon>Bacteria</taxon>
        <taxon>Bacillati</taxon>
        <taxon>Actinomycetota</taxon>
        <taxon>Actinomycetes</taxon>
        <taxon>Mycobacteriales</taxon>
        <taxon>Mycobacteriaceae</taxon>
        <taxon>Mycolicibacterium</taxon>
    </lineage>
</organism>
<dbReference type="Gene3D" id="3.30.70.270">
    <property type="match status" value="1"/>
</dbReference>
<dbReference type="FunFam" id="3.30.70.270:FF:000001">
    <property type="entry name" value="Diguanylate cyclase domain protein"/>
    <property type="match status" value="1"/>
</dbReference>
<dbReference type="GO" id="GO:0043709">
    <property type="term" value="P:cell adhesion involved in single-species biofilm formation"/>
    <property type="evidence" value="ECO:0007669"/>
    <property type="project" value="TreeGrafter"/>
</dbReference>
<feature type="domain" description="GGDEF" evidence="7">
    <location>
        <begin position="390"/>
        <end position="518"/>
    </location>
</feature>
<dbReference type="InterPro" id="IPR000160">
    <property type="entry name" value="GGDEF_dom"/>
</dbReference>
<evidence type="ECO:0000259" key="7">
    <source>
        <dbReference type="PROSITE" id="PS50887"/>
    </source>
</evidence>
<dbReference type="EMBL" id="POTL01000001">
    <property type="protein sequence ID" value="TLH52441.1"/>
    <property type="molecule type" value="Genomic_DNA"/>
</dbReference>
<dbReference type="GO" id="GO:0052621">
    <property type="term" value="F:diguanylate cyclase activity"/>
    <property type="evidence" value="ECO:0007669"/>
    <property type="project" value="TreeGrafter"/>
</dbReference>
<accession>A0A8H2PFE6</accession>
<feature type="transmembrane region" description="Helical" evidence="6">
    <location>
        <begin position="213"/>
        <end position="234"/>
    </location>
</feature>
<evidence type="ECO:0000313" key="8">
    <source>
        <dbReference type="EMBL" id="QPG71020.1"/>
    </source>
</evidence>
<evidence type="ECO:0000256" key="5">
    <source>
        <dbReference type="ARBA" id="ARBA00023136"/>
    </source>
</evidence>
<dbReference type="InterPro" id="IPR050469">
    <property type="entry name" value="Diguanylate_Cyclase"/>
</dbReference>
<comment type="subcellular location">
    <subcellularLocation>
        <location evidence="1">Cell membrane</location>
        <topology evidence="1">Multi-pass membrane protein</topology>
    </subcellularLocation>
</comment>
<evidence type="ECO:0000313" key="10">
    <source>
        <dbReference type="Proteomes" id="UP000309231"/>
    </source>
</evidence>
<gene>
    <name evidence="8" type="ORF">C1S78_008795</name>
    <name evidence="9" type="ORF">C1S78_08770</name>
</gene>
<dbReference type="KEGG" id="mmuc:C1S78_008795"/>
<evidence type="ECO:0000256" key="4">
    <source>
        <dbReference type="ARBA" id="ARBA00022989"/>
    </source>
</evidence>
<keyword evidence="4 6" id="KW-1133">Transmembrane helix</keyword>
<name>A0A8H2PFE6_MYCMU</name>
<dbReference type="GO" id="GO:0005886">
    <property type="term" value="C:plasma membrane"/>
    <property type="evidence" value="ECO:0007669"/>
    <property type="project" value="UniProtKB-SubCell"/>
</dbReference>
<feature type="transmembrane region" description="Helical" evidence="6">
    <location>
        <begin position="246"/>
        <end position="265"/>
    </location>
</feature>
<feature type="transmembrane region" description="Helical" evidence="6">
    <location>
        <begin position="150"/>
        <end position="176"/>
    </location>
</feature>
<evidence type="ECO:0000313" key="9">
    <source>
        <dbReference type="EMBL" id="TLH52441.1"/>
    </source>
</evidence>
<evidence type="ECO:0000256" key="1">
    <source>
        <dbReference type="ARBA" id="ARBA00004651"/>
    </source>
</evidence>
<sequence>MTSATGIALLDLHVRGNMLLSQSLAIITSMWRLWVQKARDSRWGTAAASLLLTIGYVVFGRLAFEVSVEHDNVTSVMFAPEGIALAFCILFGRRVTWGVLLGQSILSIWTGPSVLGGALIGAVNSLECMLGAALFQRWRISPRFDSPRDVGLFAVLVFLVLQPLSATGGVAAMWWLGTIPSGLMPDNWDALLVHGAQRQLTDVSQIPEAWTHWWIGNSVGQLLVTPLLLAWAAADTGAGRRRRADRTDLVVSAVTIAVSGVLMAVLPIDPLLILGMTYPLVIWVGLRRGLRGVTSANALIAPAVFWAATTANNLLAKISLPGRLATVGLFVATTWCIFSMMLFSLLEQRRRMAEKLEMLARQDPLVPLANRRYFVEQLTNRIASAAADRTPLAAVVFDVDNFKQVNDQYGHTIGDRILTAIATTCQSLVREHDLAARIGGEEFAVLLSGTDADGAEQFGERLRSAVAALAVEGRQVTVSVGVSVLHADDSLDDFLNRADAALYTAKRAGRNRVVVAEFSNVPGTLRHARINPFLPTVAPLTEQPRQP</sequence>
<reference evidence="9" key="1">
    <citation type="submission" date="2018-01" db="EMBL/GenBank/DDBJ databases">
        <title>Comparative genomics of Mycobacterium mucogenicum and Mycobacterium neoaurum clade members emphasizing tRNA and non-coding RNA.</title>
        <authorList>
            <person name="Behra P.R.K."/>
            <person name="Pettersson B.M.F."/>
            <person name="Das S."/>
            <person name="Dasgupta S."/>
            <person name="Kirsebom L.A."/>
        </authorList>
    </citation>
    <scope>NUCLEOTIDE SEQUENCE</scope>
    <source>
        <strain evidence="9">DSM 44124</strain>
    </source>
</reference>
<feature type="transmembrane region" description="Helical" evidence="6">
    <location>
        <begin position="43"/>
        <end position="64"/>
    </location>
</feature>
<dbReference type="SMART" id="SM00267">
    <property type="entry name" value="GGDEF"/>
    <property type="match status" value="1"/>
</dbReference>
<dbReference type="Pfam" id="PF00990">
    <property type="entry name" value="GGDEF"/>
    <property type="match status" value="1"/>
</dbReference>
<dbReference type="SUPFAM" id="SSF55073">
    <property type="entry name" value="Nucleotide cyclase"/>
    <property type="match status" value="1"/>
</dbReference>
<dbReference type="PROSITE" id="PS50887">
    <property type="entry name" value="GGDEF"/>
    <property type="match status" value="1"/>
</dbReference>
<keyword evidence="10" id="KW-1185">Reference proteome</keyword>
<dbReference type="PANTHER" id="PTHR45138:SF9">
    <property type="entry name" value="DIGUANYLATE CYCLASE DGCM-RELATED"/>
    <property type="match status" value="1"/>
</dbReference>
<dbReference type="EMBL" id="CP062008">
    <property type="protein sequence ID" value="QPG71020.1"/>
    <property type="molecule type" value="Genomic_DNA"/>
</dbReference>
<feature type="transmembrane region" description="Helical" evidence="6">
    <location>
        <begin position="76"/>
        <end position="95"/>
    </location>
</feature>
<dbReference type="GeneID" id="76725003"/>
<keyword evidence="2" id="KW-1003">Cell membrane</keyword>
<proteinExistence type="predicted"/>